<keyword evidence="4" id="KW-0255">Endonuclease</keyword>
<dbReference type="PANTHER" id="PTHR42104">
    <property type="entry name" value="EXTRACELLULAR GUANYL-SPECIFIC RIBONUCLEASE RNTA (AFU_ORTHOLOGUE AFUA_4G03230)"/>
    <property type="match status" value="1"/>
</dbReference>
<feature type="signal peptide" evidence="9">
    <location>
        <begin position="1"/>
        <end position="19"/>
    </location>
</feature>
<dbReference type="Gene3D" id="3.10.450.30">
    <property type="entry name" value="Microbial ribonucleases"/>
    <property type="match status" value="1"/>
</dbReference>
<dbReference type="GO" id="GO:0003723">
    <property type="term" value="F:RNA binding"/>
    <property type="evidence" value="ECO:0007669"/>
    <property type="project" value="InterPro"/>
</dbReference>
<dbReference type="PANTHER" id="PTHR42104:SF1">
    <property type="entry name" value="EXTRACELLULAR GUANYL-SPECIFIC RIBONUCLEASE RNTA (AFU_ORTHOLOGUE AFUA_4G03230)"/>
    <property type="match status" value="1"/>
</dbReference>
<evidence type="ECO:0000256" key="8">
    <source>
        <dbReference type="ARBA" id="ARBA00034015"/>
    </source>
</evidence>
<evidence type="ECO:0000313" key="10">
    <source>
        <dbReference type="EMBL" id="KAF1850414.1"/>
    </source>
</evidence>
<evidence type="ECO:0000256" key="4">
    <source>
        <dbReference type="ARBA" id="ARBA00022759"/>
    </source>
</evidence>
<dbReference type="OrthoDB" id="2119228at2759"/>
<organism evidence="10 11">
    <name type="scientific">Cucurbitaria berberidis CBS 394.84</name>
    <dbReference type="NCBI Taxonomy" id="1168544"/>
    <lineage>
        <taxon>Eukaryota</taxon>
        <taxon>Fungi</taxon>
        <taxon>Dikarya</taxon>
        <taxon>Ascomycota</taxon>
        <taxon>Pezizomycotina</taxon>
        <taxon>Dothideomycetes</taxon>
        <taxon>Pleosporomycetidae</taxon>
        <taxon>Pleosporales</taxon>
        <taxon>Pleosporineae</taxon>
        <taxon>Cucurbitariaceae</taxon>
        <taxon>Cucurbitaria</taxon>
    </lineage>
</organism>
<keyword evidence="11" id="KW-1185">Reference proteome</keyword>
<evidence type="ECO:0000256" key="1">
    <source>
        <dbReference type="ARBA" id="ARBA00009006"/>
    </source>
</evidence>
<dbReference type="EC" id="4.6.1.24" evidence="2"/>
<evidence type="ECO:0000256" key="3">
    <source>
        <dbReference type="ARBA" id="ARBA00022722"/>
    </source>
</evidence>
<evidence type="ECO:0000256" key="2">
    <source>
        <dbReference type="ARBA" id="ARBA00012549"/>
    </source>
</evidence>
<evidence type="ECO:0000256" key="5">
    <source>
        <dbReference type="ARBA" id="ARBA00022801"/>
    </source>
</evidence>
<keyword evidence="7" id="KW-0456">Lyase</keyword>
<dbReference type="AlphaFoldDB" id="A0A9P4LDS8"/>
<proteinExistence type="inferred from homology"/>
<comment type="similarity">
    <text evidence="1">Belongs to the ribonuclease N1/T1 family.</text>
</comment>
<gene>
    <name evidence="10" type="ORF">K460DRAFT_400478</name>
</gene>
<keyword evidence="9" id="KW-0732">Signal</keyword>
<dbReference type="InterPro" id="IPR016191">
    <property type="entry name" value="Ribonuclease/ribotoxin"/>
</dbReference>
<dbReference type="EMBL" id="ML976614">
    <property type="protein sequence ID" value="KAF1850414.1"/>
    <property type="molecule type" value="Genomic_DNA"/>
</dbReference>
<evidence type="ECO:0000313" key="11">
    <source>
        <dbReference type="Proteomes" id="UP000800039"/>
    </source>
</evidence>
<dbReference type="GeneID" id="63853581"/>
<name>A0A9P4LDS8_9PLEO</name>
<sequence length="168" mass="18636">MQLTSLFFYVLTVATAVSAAPTPTDLAVRSPPTKLPSTIHGFPPNDWECKTSQTKPTTRKFSADYIKRSTEYALELRDNGNNKAGNSKYPEYFTNPESIPGLEDYKGQTNIDHFPLNYDDKTVFTGGTPTSGARVVYQHDVDSDVATFIGVWSHAGRTNGKFEKCTEK</sequence>
<protein>
    <recommendedName>
        <fullName evidence="2">ribonuclease T1</fullName>
        <ecNumber evidence="2">4.6.1.24</ecNumber>
    </recommendedName>
</protein>
<dbReference type="Proteomes" id="UP000800039">
    <property type="component" value="Unassembled WGS sequence"/>
</dbReference>
<evidence type="ECO:0000256" key="9">
    <source>
        <dbReference type="SAM" id="SignalP"/>
    </source>
</evidence>
<dbReference type="Pfam" id="PF00545">
    <property type="entry name" value="Ribonuclease"/>
    <property type="match status" value="1"/>
</dbReference>
<dbReference type="InterPro" id="IPR000026">
    <property type="entry name" value="N1-like"/>
</dbReference>
<evidence type="ECO:0000256" key="7">
    <source>
        <dbReference type="ARBA" id="ARBA00023239"/>
    </source>
</evidence>
<keyword evidence="5" id="KW-0378">Hydrolase</keyword>
<keyword evidence="3" id="KW-0540">Nuclease</keyword>
<reference evidence="10" key="1">
    <citation type="submission" date="2020-01" db="EMBL/GenBank/DDBJ databases">
        <authorList>
            <consortium name="DOE Joint Genome Institute"/>
            <person name="Haridas S."/>
            <person name="Albert R."/>
            <person name="Binder M."/>
            <person name="Bloem J."/>
            <person name="Labutti K."/>
            <person name="Salamov A."/>
            <person name="Andreopoulos B."/>
            <person name="Baker S.E."/>
            <person name="Barry K."/>
            <person name="Bills G."/>
            <person name="Bluhm B.H."/>
            <person name="Cannon C."/>
            <person name="Castanera R."/>
            <person name="Culley D.E."/>
            <person name="Daum C."/>
            <person name="Ezra D."/>
            <person name="Gonzalez J.B."/>
            <person name="Henrissat B."/>
            <person name="Kuo A."/>
            <person name="Liang C."/>
            <person name="Lipzen A."/>
            <person name="Lutzoni F."/>
            <person name="Magnuson J."/>
            <person name="Mondo S."/>
            <person name="Nolan M."/>
            <person name="Ohm R."/>
            <person name="Pangilinan J."/>
            <person name="Park H.-J."/>
            <person name="Ramirez L."/>
            <person name="Alfaro M."/>
            <person name="Sun H."/>
            <person name="Tritt A."/>
            <person name="Yoshinaga Y."/>
            <person name="Zwiers L.-H."/>
            <person name="Turgeon B.G."/>
            <person name="Goodwin S.B."/>
            <person name="Spatafora J.W."/>
            <person name="Crous P.W."/>
            <person name="Grigoriev I.V."/>
        </authorList>
    </citation>
    <scope>NUCLEOTIDE SEQUENCE</scope>
    <source>
        <strain evidence="10">CBS 394.84</strain>
    </source>
</reference>
<comment type="caution">
    <text evidence="10">The sequence shown here is derived from an EMBL/GenBank/DDBJ whole genome shotgun (WGS) entry which is preliminary data.</text>
</comment>
<accession>A0A9P4LDS8</accession>
<dbReference type="GO" id="GO:0046589">
    <property type="term" value="F:ribonuclease T1 activity"/>
    <property type="evidence" value="ECO:0007669"/>
    <property type="project" value="UniProtKB-EC"/>
</dbReference>
<dbReference type="SUPFAM" id="SSF53933">
    <property type="entry name" value="Microbial ribonucleases"/>
    <property type="match status" value="1"/>
</dbReference>
<keyword evidence="6" id="KW-1015">Disulfide bond</keyword>
<dbReference type="GO" id="GO:0016787">
    <property type="term" value="F:hydrolase activity"/>
    <property type="evidence" value="ECO:0007669"/>
    <property type="project" value="UniProtKB-KW"/>
</dbReference>
<comment type="catalytic activity">
    <reaction evidence="8">
        <text>[RNA] containing guanosine + H2O = an [RNA fragment]-3'-guanosine-3'-phosphate + a 5'-hydroxy-ribonucleotide-3'-[RNA fragment].</text>
        <dbReference type="EC" id="4.6.1.24"/>
    </reaction>
</comment>
<evidence type="ECO:0000256" key="6">
    <source>
        <dbReference type="ARBA" id="ARBA00023157"/>
    </source>
</evidence>
<feature type="chain" id="PRO_5040274422" description="ribonuclease T1" evidence="9">
    <location>
        <begin position="20"/>
        <end position="168"/>
    </location>
</feature>
<dbReference type="RefSeq" id="XP_040792977.1">
    <property type="nucleotide sequence ID" value="XM_040936331.1"/>
</dbReference>